<keyword evidence="1" id="KW-0472">Membrane</keyword>
<name>A0ABR8FYP8_9NOSO</name>
<accession>A0ABR8FYP8</accession>
<evidence type="ECO:0000313" key="2">
    <source>
        <dbReference type="EMBL" id="MBD2596075.1"/>
    </source>
</evidence>
<keyword evidence="3" id="KW-1185">Reference proteome</keyword>
<dbReference type="RefSeq" id="WP_190589614.1">
    <property type="nucleotide sequence ID" value="NZ_JACJTB010000023.1"/>
</dbReference>
<sequence>MANQKLMQLLSFGFISFCFCFGLGIGVFIRFGQLQPSNAATTSEPPQILPFVIPAPTPSPDDSVFTLNP</sequence>
<gene>
    <name evidence="2" type="ORF">H6G74_17330</name>
</gene>
<organism evidence="2 3">
    <name type="scientific">Nostoc spongiaeforme FACHB-130</name>
    <dbReference type="NCBI Taxonomy" id="1357510"/>
    <lineage>
        <taxon>Bacteria</taxon>
        <taxon>Bacillati</taxon>
        <taxon>Cyanobacteriota</taxon>
        <taxon>Cyanophyceae</taxon>
        <taxon>Nostocales</taxon>
        <taxon>Nostocaceae</taxon>
        <taxon>Nostoc</taxon>
    </lineage>
</organism>
<evidence type="ECO:0000313" key="3">
    <source>
        <dbReference type="Proteomes" id="UP000603457"/>
    </source>
</evidence>
<comment type="caution">
    <text evidence="2">The sequence shown here is derived from an EMBL/GenBank/DDBJ whole genome shotgun (WGS) entry which is preliminary data.</text>
</comment>
<protein>
    <submittedName>
        <fullName evidence="2">Capsule biosynthesis protein</fullName>
    </submittedName>
</protein>
<feature type="transmembrane region" description="Helical" evidence="1">
    <location>
        <begin position="6"/>
        <end position="29"/>
    </location>
</feature>
<evidence type="ECO:0000256" key="1">
    <source>
        <dbReference type="SAM" id="Phobius"/>
    </source>
</evidence>
<dbReference type="EMBL" id="JACJTB010000023">
    <property type="protein sequence ID" value="MBD2596075.1"/>
    <property type="molecule type" value="Genomic_DNA"/>
</dbReference>
<reference evidence="2 3" key="1">
    <citation type="journal article" date="2020" name="ISME J.">
        <title>Comparative genomics reveals insights into cyanobacterial evolution and habitat adaptation.</title>
        <authorList>
            <person name="Chen M.Y."/>
            <person name="Teng W.K."/>
            <person name="Zhao L."/>
            <person name="Hu C.X."/>
            <person name="Zhou Y.K."/>
            <person name="Han B.P."/>
            <person name="Song L.R."/>
            <person name="Shu W.S."/>
        </authorList>
    </citation>
    <scope>NUCLEOTIDE SEQUENCE [LARGE SCALE GENOMIC DNA]</scope>
    <source>
        <strain evidence="2 3">FACHB-130</strain>
    </source>
</reference>
<dbReference type="Proteomes" id="UP000603457">
    <property type="component" value="Unassembled WGS sequence"/>
</dbReference>
<proteinExistence type="predicted"/>
<keyword evidence="1" id="KW-1133">Transmembrane helix</keyword>
<keyword evidence="1" id="KW-0812">Transmembrane</keyword>